<gene>
    <name evidence="1" type="ORF">MRB53_001979</name>
</gene>
<reference evidence="1 2" key="1">
    <citation type="journal article" date="2022" name="Hortic Res">
        <title>A haplotype resolved chromosomal level avocado genome allows analysis of novel avocado genes.</title>
        <authorList>
            <person name="Nath O."/>
            <person name="Fletcher S.J."/>
            <person name="Hayward A."/>
            <person name="Shaw L.M."/>
            <person name="Masouleh A.K."/>
            <person name="Furtado A."/>
            <person name="Henry R.J."/>
            <person name="Mitter N."/>
        </authorList>
    </citation>
    <scope>NUCLEOTIDE SEQUENCE [LARGE SCALE GENOMIC DNA]</scope>
    <source>
        <strain evidence="2">cv. Hass</strain>
    </source>
</reference>
<accession>A0ACC2MT97</accession>
<evidence type="ECO:0000313" key="2">
    <source>
        <dbReference type="Proteomes" id="UP001234297"/>
    </source>
</evidence>
<proteinExistence type="predicted"/>
<sequence length="69" mass="6646">MVGAAGVVCVGGNGVNEEGAIAVRPKGVKEFGIHEASLAGVGDGGGDWITRALGAADDLGRGYGFASGT</sequence>
<keyword evidence="2" id="KW-1185">Reference proteome</keyword>
<evidence type="ECO:0000313" key="1">
    <source>
        <dbReference type="EMBL" id="KAJ8648956.1"/>
    </source>
</evidence>
<dbReference type="Proteomes" id="UP001234297">
    <property type="component" value="Chromosome 1"/>
</dbReference>
<name>A0ACC2MT97_PERAE</name>
<comment type="caution">
    <text evidence="1">The sequence shown here is derived from an EMBL/GenBank/DDBJ whole genome shotgun (WGS) entry which is preliminary data.</text>
</comment>
<dbReference type="EMBL" id="CM056809">
    <property type="protein sequence ID" value="KAJ8648956.1"/>
    <property type="molecule type" value="Genomic_DNA"/>
</dbReference>
<organism evidence="1 2">
    <name type="scientific">Persea americana</name>
    <name type="common">Avocado</name>
    <dbReference type="NCBI Taxonomy" id="3435"/>
    <lineage>
        <taxon>Eukaryota</taxon>
        <taxon>Viridiplantae</taxon>
        <taxon>Streptophyta</taxon>
        <taxon>Embryophyta</taxon>
        <taxon>Tracheophyta</taxon>
        <taxon>Spermatophyta</taxon>
        <taxon>Magnoliopsida</taxon>
        <taxon>Magnoliidae</taxon>
        <taxon>Laurales</taxon>
        <taxon>Lauraceae</taxon>
        <taxon>Persea</taxon>
    </lineage>
</organism>
<protein>
    <submittedName>
        <fullName evidence="1">Uncharacterized protein</fullName>
    </submittedName>
</protein>